<keyword evidence="2" id="KW-1185">Reference proteome</keyword>
<evidence type="ECO:0000313" key="1">
    <source>
        <dbReference type="EMBL" id="RPB01008.1"/>
    </source>
</evidence>
<sequence>MHKVRRGGHIVEVFCQSLPLSSVFKNEGFGRSRSPRPKLMVKKRKLVSCTGSWEGVLSLSLFYSNTTIQSRSRSPTALAAGTVRTAFRGGEQIQYPSRYPICLLSENSCSQHTPARSSACILVEVIRNDLSEIPIFGHELEGVIGKKSVARLPIWLTEIYGMMGREFREQVLSSVLCKDTGKVCCRGKWEKNDARWRESGGSTQ</sequence>
<reference evidence="1 2" key="1">
    <citation type="journal article" date="2018" name="Nat. Ecol. Evol.">
        <title>Pezizomycetes genomes reveal the molecular basis of ectomycorrhizal truffle lifestyle.</title>
        <authorList>
            <person name="Murat C."/>
            <person name="Payen T."/>
            <person name="Noel B."/>
            <person name="Kuo A."/>
            <person name="Morin E."/>
            <person name="Chen J."/>
            <person name="Kohler A."/>
            <person name="Krizsan K."/>
            <person name="Balestrini R."/>
            <person name="Da Silva C."/>
            <person name="Montanini B."/>
            <person name="Hainaut M."/>
            <person name="Levati E."/>
            <person name="Barry K.W."/>
            <person name="Belfiori B."/>
            <person name="Cichocki N."/>
            <person name="Clum A."/>
            <person name="Dockter R.B."/>
            <person name="Fauchery L."/>
            <person name="Guy J."/>
            <person name="Iotti M."/>
            <person name="Le Tacon F."/>
            <person name="Lindquist E.A."/>
            <person name="Lipzen A."/>
            <person name="Malagnac F."/>
            <person name="Mello A."/>
            <person name="Molinier V."/>
            <person name="Miyauchi S."/>
            <person name="Poulain J."/>
            <person name="Riccioni C."/>
            <person name="Rubini A."/>
            <person name="Sitrit Y."/>
            <person name="Splivallo R."/>
            <person name="Traeger S."/>
            <person name="Wang M."/>
            <person name="Zifcakova L."/>
            <person name="Wipf D."/>
            <person name="Zambonelli A."/>
            <person name="Paolocci F."/>
            <person name="Nowrousian M."/>
            <person name="Ottonello S."/>
            <person name="Baldrian P."/>
            <person name="Spatafora J.W."/>
            <person name="Henrissat B."/>
            <person name="Nagy L.G."/>
            <person name="Aury J.M."/>
            <person name="Wincker P."/>
            <person name="Grigoriev I.V."/>
            <person name="Bonfante P."/>
            <person name="Martin F.M."/>
        </authorList>
    </citation>
    <scope>NUCLEOTIDE SEQUENCE [LARGE SCALE GENOMIC DNA]</scope>
    <source>
        <strain evidence="1 2">120613-1</strain>
    </source>
</reference>
<gene>
    <name evidence="1" type="ORF">L873DRAFT_725796</name>
</gene>
<organism evidence="1 2">
    <name type="scientific">Choiromyces venosus 120613-1</name>
    <dbReference type="NCBI Taxonomy" id="1336337"/>
    <lineage>
        <taxon>Eukaryota</taxon>
        <taxon>Fungi</taxon>
        <taxon>Dikarya</taxon>
        <taxon>Ascomycota</taxon>
        <taxon>Pezizomycotina</taxon>
        <taxon>Pezizomycetes</taxon>
        <taxon>Pezizales</taxon>
        <taxon>Tuberaceae</taxon>
        <taxon>Choiromyces</taxon>
    </lineage>
</organism>
<protein>
    <submittedName>
        <fullName evidence="1">Uncharacterized protein</fullName>
    </submittedName>
</protein>
<dbReference type="Proteomes" id="UP000276215">
    <property type="component" value="Unassembled WGS sequence"/>
</dbReference>
<proteinExistence type="predicted"/>
<evidence type="ECO:0000313" key="2">
    <source>
        <dbReference type="Proteomes" id="UP000276215"/>
    </source>
</evidence>
<accession>A0A3N4JUZ2</accession>
<dbReference type="EMBL" id="ML120376">
    <property type="protein sequence ID" value="RPB01008.1"/>
    <property type="molecule type" value="Genomic_DNA"/>
</dbReference>
<dbReference type="AlphaFoldDB" id="A0A3N4JUZ2"/>
<name>A0A3N4JUZ2_9PEZI</name>